<gene>
    <name evidence="5" type="ORF">L1892_10150</name>
</gene>
<dbReference type="EMBL" id="JAKGCU010000007">
    <property type="protein sequence ID" value="MCF3938735.1"/>
    <property type="molecule type" value="Genomic_DNA"/>
</dbReference>
<dbReference type="Proteomes" id="UP001108089">
    <property type="component" value="Unassembled WGS sequence"/>
</dbReference>
<evidence type="ECO:0000256" key="4">
    <source>
        <dbReference type="SAM" id="Phobius"/>
    </source>
</evidence>
<dbReference type="RefSeq" id="WP_235723473.1">
    <property type="nucleotide sequence ID" value="NZ_JAKGCU010000007.1"/>
</dbReference>
<keyword evidence="4" id="KW-0812">Transmembrane</keyword>
<keyword evidence="2 4" id="KW-0472">Membrane</keyword>
<comment type="caution">
    <text evidence="5">The sequence shown here is derived from an EMBL/GenBank/DDBJ whole genome shotgun (WGS) entry which is preliminary data.</text>
</comment>
<evidence type="ECO:0000313" key="5">
    <source>
        <dbReference type="EMBL" id="MCF3938735.1"/>
    </source>
</evidence>
<feature type="compositionally biased region" description="Polar residues" evidence="3">
    <location>
        <begin position="54"/>
        <end position="82"/>
    </location>
</feature>
<evidence type="ECO:0008006" key="7">
    <source>
        <dbReference type="Google" id="ProtNLM"/>
    </source>
</evidence>
<evidence type="ECO:0000256" key="3">
    <source>
        <dbReference type="SAM" id="MobiDB-lite"/>
    </source>
</evidence>
<protein>
    <recommendedName>
        <fullName evidence="7">Mce-associated membrane protein</fullName>
    </recommendedName>
</protein>
<keyword evidence="6" id="KW-1185">Reference proteome</keyword>
<reference evidence="5" key="1">
    <citation type="submission" date="2022-01" db="EMBL/GenBank/DDBJ databases">
        <title>Gordonia xiamenensis sp. nov., isolated from surface seawater in Xiamen.</title>
        <authorList>
            <person name="He Y.F."/>
        </authorList>
    </citation>
    <scope>NUCLEOTIDE SEQUENCE</scope>
    <source>
        <strain evidence="5">GW1C4-4</strain>
    </source>
</reference>
<name>A0ABS9DHP5_9ACTN</name>
<keyword evidence="4" id="KW-1133">Transmembrane helix</keyword>
<organism evidence="5 6">
    <name type="scientific">Gordonia tangerina</name>
    <dbReference type="NCBI Taxonomy" id="2911060"/>
    <lineage>
        <taxon>Bacteria</taxon>
        <taxon>Bacillati</taxon>
        <taxon>Actinomycetota</taxon>
        <taxon>Actinomycetes</taxon>
        <taxon>Mycobacteriales</taxon>
        <taxon>Gordoniaceae</taxon>
        <taxon>Gordonia</taxon>
    </lineage>
</organism>
<proteinExistence type="predicted"/>
<feature type="compositionally biased region" description="Basic residues" evidence="3">
    <location>
        <begin position="7"/>
        <end position="19"/>
    </location>
</feature>
<evidence type="ECO:0000256" key="1">
    <source>
        <dbReference type="ARBA" id="ARBA00004370"/>
    </source>
</evidence>
<sequence length="324" mass="33311">MATNPRPPRKGQRPKRKSTPRVAGRTAPGHPADGTQNPADGTPNVADGTPNVADATSSPADETQNPADGTSSPTEASTTSDVPENDPDPAEVASAASDGTADSVDDSPSTDSTDDADQPKPAAKRRVARVSTLRPGDGAATSPSQAASSTPSRRRPVRSGLRTVVGVLAALAVVLGIFALVAGLHPGADIGPNQAFVDQPATTELTSQVQSKACALTVNTVDIDKWAGEARAVLTGQALTEFDEYLPQQRDILNQTKAVADCRVESVGVADLSGGDDGDTAQVVVNMIVSQQQAGIAGQSAAPRYQFGMIKQGDAWLINKVDAF</sequence>
<comment type="subcellular location">
    <subcellularLocation>
        <location evidence="1">Membrane</location>
    </subcellularLocation>
</comment>
<feature type="compositionally biased region" description="Low complexity" evidence="3">
    <location>
        <begin position="100"/>
        <end position="111"/>
    </location>
</feature>
<evidence type="ECO:0000256" key="2">
    <source>
        <dbReference type="ARBA" id="ARBA00023136"/>
    </source>
</evidence>
<feature type="region of interest" description="Disordered" evidence="3">
    <location>
        <begin position="1"/>
        <end position="157"/>
    </location>
</feature>
<accession>A0ABS9DHP5</accession>
<feature type="transmembrane region" description="Helical" evidence="4">
    <location>
        <begin position="163"/>
        <end position="184"/>
    </location>
</feature>
<dbReference type="PANTHER" id="PTHR37042:SF4">
    <property type="entry name" value="OUTER MEMBRANE PROTEIN RV1973"/>
    <property type="match status" value="1"/>
</dbReference>
<feature type="compositionally biased region" description="Low complexity" evidence="3">
    <location>
        <begin position="139"/>
        <end position="151"/>
    </location>
</feature>
<dbReference type="PANTHER" id="PTHR37042">
    <property type="entry name" value="OUTER MEMBRANE PROTEIN RV1973"/>
    <property type="match status" value="1"/>
</dbReference>
<evidence type="ECO:0000313" key="6">
    <source>
        <dbReference type="Proteomes" id="UP001108089"/>
    </source>
</evidence>